<dbReference type="SUPFAM" id="SSF55298">
    <property type="entry name" value="YjgF-like"/>
    <property type="match status" value="1"/>
</dbReference>
<dbReference type="GO" id="GO:0005829">
    <property type="term" value="C:cytosol"/>
    <property type="evidence" value="ECO:0007669"/>
    <property type="project" value="TreeGrafter"/>
</dbReference>
<evidence type="ECO:0000313" key="3">
    <source>
        <dbReference type="Proteomes" id="UP000308382"/>
    </source>
</evidence>
<dbReference type="OrthoDB" id="9799840at2"/>
<dbReference type="CDD" id="cd00448">
    <property type="entry name" value="YjgF_YER057c_UK114_family"/>
    <property type="match status" value="1"/>
</dbReference>
<sequence length="163" mass="17778">MKYAFPFIALVVLVFSCQPKSGETDNSQPHTPVTIGAKTQLTKSYIDPGPGYSQAVVVEANGIKTIHISGQVGTGPNFESQFKEALEGLLKTLEHSGASFEDVVKYNTYIVDYQPAYLDTFRTVRKQLLGDKDMPASTLVGVEALGLPEWKVEIDAIAVVQKK</sequence>
<dbReference type="Proteomes" id="UP000308382">
    <property type="component" value="Unassembled WGS sequence"/>
</dbReference>
<reference evidence="2 3" key="1">
    <citation type="journal article" date="2017" name="Int. J. Syst. Evol. Microbiol.">
        <title>Maripseudobacter aurantiacus gen. nov., sp. nov., a novel member of the family Flavobacteriaceae isolated from a sedimentation basin.</title>
        <authorList>
            <person name="Chen C."/>
            <person name="Su Y."/>
            <person name="Tao T."/>
            <person name="Fu G."/>
            <person name="Zhang C."/>
            <person name="Sun C."/>
            <person name="Zhang X."/>
            <person name="Wu M."/>
        </authorList>
    </citation>
    <scope>NUCLEOTIDE SEQUENCE [LARGE SCALE GENOMIC DNA]</scope>
    <source>
        <strain evidence="3">CDA4</strain>
    </source>
</reference>
<proteinExistence type="inferred from homology"/>
<dbReference type="InterPro" id="IPR035959">
    <property type="entry name" value="RutC-like_sf"/>
</dbReference>
<protein>
    <submittedName>
        <fullName evidence="2">RidA family protein</fullName>
    </submittedName>
</protein>
<dbReference type="Gene3D" id="3.30.1330.40">
    <property type="entry name" value="RutC-like"/>
    <property type="match status" value="1"/>
</dbReference>
<evidence type="ECO:0000256" key="1">
    <source>
        <dbReference type="ARBA" id="ARBA00010552"/>
    </source>
</evidence>
<dbReference type="RefSeq" id="WP_138258392.1">
    <property type="nucleotide sequence ID" value="NZ_VBUK01000005.1"/>
</dbReference>
<dbReference type="Pfam" id="PF01042">
    <property type="entry name" value="Ribonuc_L-PSP"/>
    <property type="match status" value="1"/>
</dbReference>
<comment type="caution">
    <text evidence="2">The sequence shown here is derived from an EMBL/GenBank/DDBJ whole genome shotgun (WGS) entry which is preliminary data.</text>
</comment>
<dbReference type="PROSITE" id="PS51257">
    <property type="entry name" value="PROKAR_LIPOPROTEIN"/>
    <property type="match status" value="1"/>
</dbReference>
<accession>A0A5R8M528</accession>
<gene>
    <name evidence="2" type="ORF">FEK29_10510</name>
</gene>
<evidence type="ECO:0000313" key="2">
    <source>
        <dbReference type="EMBL" id="TLF44664.1"/>
    </source>
</evidence>
<name>A0A5R8M528_9FLAO</name>
<dbReference type="EMBL" id="VBUK01000005">
    <property type="protein sequence ID" value="TLF44664.1"/>
    <property type="molecule type" value="Genomic_DNA"/>
</dbReference>
<dbReference type="AlphaFoldDB" id="A0A5R8M528"/>
<dbReference type="PANTHER" id="PTHR11803">
    <property type="entry name" value="2-IMINOBUTANOATE/2-IMINOPROPANOATE DEAMINASE RIDA"/>
    <property type="match status" value="1"/>
</dbReference>
<comment type="similarity">
    <text evidence="1">Belongs to the RutC family.</text>
</comment>
<dbReference type="PANTHER" id="PTHR11803:SF58">
    <property type="entry name" value="PROTEIN HMF1-RELATED"/>
    <property type="match status" value="1"/>
</dbReference>
<organism evidence="2 3">
    <name type="scientific">Maribacter aurantiacus</name>
    <dbReference type="NCBI Taxonomy" id="1882343"/>
    <lineage>
        <taxon>Bacteria</taxon>
        <taxon>Pseudomonadati</taxon>
        <taxon>Bacteroidota</taxon>
        <taxon>Flavobacteriia</taxon>
        <taxon>Flavobacteriales</taxon>
        <taxon>Flavobacteriaceae</taxon>
        <taxon>Maribacter</taxon>
    </lineage>
</organism>
<dbReference type="InterPro" id="IPR006175">
    <property type="entry name" value="YjgF/YER057c/UK114"/>
</dbReference>
<dbReference type="GO" id="GO:0019239">
    <property type="term" value="F:deaminase activity"/>
    <property type="evidence" value="ECO:0007669"/>
    <property type="project" value="TreeGrafter"/>
</dbReference>
<keyword evidence="3" id="KW-1185">Reference proteome</keyword>